<evidence type="ECO:0000313" key="6">
    <source>
        <dbReference type="EMBL" id="ALS01123.1"/>
    </source>
</evidence>
<comment type="similarity">
    <text evidence="1">Belongs to the ABC transporter superfamily.</text>
</comment>
<dbReference type="PANTHER" id="PTHR42734">
    <property type="entry name" value="METAL TRANSPORT SYSTEM ATP-BINDING PROTEIN TM_0124-RELATED"/>
    <property type="match status" value="1"/>
</dbReference>
<keyword evidence="7" id="KW-1185">Reference proteome</keyword>
<dbReference type="InterPro" id="IPR017871">
    <property type="entry name" value="ABC_transporter-like_CS"/>
</dbReference>
<keyword evidence="3" id="KW-0547">Nucleotide-binding</keyword>
<keyword evidence="4" id="KW-0067">ATP-binding</keyword>
<dbReference type="InterPro" id="IPR027417">
    <property type="entry name" value="P-loop_NTPase"/>
</dbReference>
<protein>
    <recommendedName>
        <fullName evidence="5">ABC transporter domain-containing protein</fullName>
    </recommendedName>
</protein>
<feature type="domain" description="ABC transporter" evidence="5">
    <location>
        <begin position="2"/>
        <end position="237"/>
    </location>
</feature>
<sequence length="261" mass="29385">MLEVVNLGFAYKQRPILQNISFKLSYGQSVCLLGKNGVGKSTLFKCLLRILQPSAGCIKINDRSIQACARNELSQLISYIPQKQRGVFHFTVFEMVLMGTTARLKPYQQPSQAENDLADAALATLRITHLRNRIYSQISGGEQQLVIIARSVAQQSRIIIMDEPCANLDYGNQIMVLEMIRKLAAEGFLIVQSTHDPNHALQYADYVMILQAGQLTNQGRPEEILTSQQLESIYQVPITVHKLTQCEQKICLPTKNRKDVH</sequence>
<dbReference type="InterPro" id="IPR003439">
    <property type="entry name" value="ABC_transporter-like_ATP-bd"/>
</dbReference>
<dbReference type="PROSITE" id="PS50893">
    <property type="entry name" value="ABC_TRANSPORTER_2"/>
    <property type="match status" value="1"/>
</dbReference>
<dbReference type="RefSeq" id="WP_071876907.1">
    <property type="nucleotide sequence ID" value="NZ_JXLC01000005.1"/>
</dbReference>
<evidence type="ECO:0000256" key="2">
    <source>
        <dbReference type="ARBA" id="ARBA00022448"/>
    </source>
</evidence>
<evidence type="ECO:0000256" key="3">
    <source>
        <dbReference type="ARBA" id="ARBA00022741"/>
    </source>
</evidence>
<dbReference type="SUPFAM" id="SSF52540">
    <property type="entry name" value="P-loop containing nucleoside triphosphate hydrolases"/>
    <property type="match status" value="1"/>
</dbReference>
<dbReference type="CDD" id="cd03214">
    <property type="entry name" value="ABC_Iron-Siderophores_B12_Hemin"/>
    <property type="match status" value="1"/>
</dbReference>
<evidence type="ECO:0000256" key="4">
    <source>
        <dbReference type="ARBA" id="ARBA00022840"/>
    </source>
</evidence>
<dbReference type="EMBL" id="CP013614">
    <property type="protein sequence ID" value="ALS01123.1"/>
    <property type="molecule type" value="Genomic_DNA"/>
</dbReference>
<organism evidence="6 7">
    <name type="scientific">Enterococcus silesiacus</name>
    <dbReference type="NCBI Taxonomy" id="332949"/>
    <lineage>
        <taxon>Bacteria</taxon>
        <taxon>Bacillati</taxon>
        <taxon>Bacillota</taxon>
        <taxon>Bacilli</taxon>
        <taxon>Lactobacillales</taxon>
        <taxon>Enterococcaceae</taxon>
        <taxon>Enterococcus</taxon>
    </lineage>
</organism>
<proteinExistence type="inferred from homology"/>
<dbReference type="InterPro" id="IPR003593">
    <property type="entry name" value="AAA+_ATPase"/>
</dbReference>
<evidence type="ECO:0000256" key="1">
    <source>
        <dbReference type="ARBA" id="ARBA00005417"/>
    </source>
</evidence>
<reference evidence="6 7" key="1">
    <citation type="submission" date="2015-12" db="EMBL/GenBank/DDBJ databases">
        <authorList>
            <person name="Lauer A."/>
            <person name="Humrighouse B."/>
            <person name="Loparev V."/>
            <person name="Shewmaker P.L."/>
            <person name="Whitney A.M."/>
            <person name="McLaughlin R.W."/>
        </authorList>
    </citation>
    <scope>NUCLEOTIDE SEQUENCE [LARGE SCALE GENOMIC DNA]</scope>
    <source>
        <strain evidence="6 7">LMG 23085</strain>
    </source>
</reference>
<name>A0ABN4J5N0_9ENTE</name>
<dbReference type="Proteomes" id="UP000065511">
    <property type="component" value="Chromosome"/>
</dbReference>
<dbReference type="Gene3D" id="3.40.50.300">
    <property type="entry name" value="P-loop containing nucleotide triphosphate hydrolases"/>
    <property type="match status" value="1"/>
</dbReference>
<gene>
    <name evidence="6" type="ORF">ATZ33_06995</name>
</gene>
<accession>A0ABN4J5N0</accession>
<dbReference type="SMART" id="SM00382">
    <property type="entry name" value="AAA"/>
    <property type="match status" value="1"/>
</dbReference>
<dbReference type="Pfam" id="PF00005">
    <property type="entry name" value="ABC_tran"/>
    <property type="match status" value="1"/>
</dbReference>
<dbReference type="PROSITE" id="PS00211">
    <property type="entry name" value="ABC_TRANSPORTER_1"/>
    <property type="match status" value="1"/>
</dbReference>
<evidence type="ECO:0000259" key="5">
    <source>
        <dbReference type="PROSITE" id="PS50893"/>
    </source>
</evidence>
<dbReference type="PANTHER" id="PTHR42734:SF6">
    <property type="entry name" value="MOLYBDATE IMPORT ATP-BINDING PROTEIN MOLC"/>
    <property type="match status" value="1"/>
</dbReference>
<dbReference type="InterPro" id="IPR050153">
    <property type="entry name" value="Metal_Ion_Import_ABC"/>
</dbReference>
<keyword evidence="2" id="KW-0813">Transport</keyword>
<evidence type="ECO:0000313" key="7">
    <source>
        <dbReference type="Proteomes" id="UP000065511"/>
    </source>
</evidence>